<evidence type="ECO:0000256" key="5">
    <source>
        <dbReference type="ARBA" id="ARBA00022989"/>
    </source>
</evidence>
<dbReference type="AlphaFoldDB" id="A0A1I2JV79"/>
<dbReference type="Pfam" id="PF00528">
    <property type="entry name" value="BPD_transp_1"/>
    <property type="match status" value="1"/>
</dbReference>
<accession>A0A1I2JV79</accession>
<keyword evidence="6 7" id="KW-0472">Membrane</keyword>
<dbReference type="STRING" id="1076937.SAMN04488120_11067"/>
<proteinExistence type="inferred from homology"/>
<feature type="transmembrane region" description="Helical" evidence="7">
    <location>
        <begin position="98"/>
        <end position="121"/>
    </location>
</feature>
<comment type="subcellular location">
    <subcellularLocation>
        <location evidence="1 7">Cell membrane</location>
        <topology evidence="1 7">Multi-pass membrane protein</topology>
    </subcellularLocation>
</comment>
<dbReference type="SUPFAM" id="SSF161098">
    <property type="entry name" value="MetI-like"/>
    <property type="match status" value="1"/>
</dbReference>
<dbReference type="Proteomes" id="UP000199771">
    <property type="component" value="Unassembled WGS sequence"/>
</dbReference>
<gene>
    <name evidence="9" type="ORF">SAMN04488120_11067</name>
</gene>
<dbReference type="InterPro" id="IPR045621">
    <property type="entry name" value="BPD_transp_1_N"/>
</dbReference>
<keyword evidence="3" id="KW-1003">Cell membrane</keyword>
<evidence type="ECO:0000256" key="6">
    <source>
        <dbReference type="ARBA" id="ARBA00023136"/>
    </source>
</evidence>
<evidence type="ECO:0000256" key="4">
    <source>
        <dbReference type="ARBA" id="ARBA00022692"/>
    </source>
</evidence>
<protein>
    <submittedName>
        <fullName evidence="9">Oligopeptide transport system permease protein</fullName>
    </submittedName>
</protein>
<comment type="similarity">
    <text evidence="7">Belongs to the binding-protein-dependent transport system permease family.</text>
</comment>
<keyword evidence="4 7" id="KW-0812">Transmembrane</keyword>
<evidence type="ECO:0000313" key="9">
    <source>
        <dbReference type="EMBL" id="SFF58464.1"/>
    </source>
</evidence>
<sequence>MIYFVVRRLAAAVVTLLVLLTLALFLMRAAPGGPLDRERSLPPGIEAALVAQYRLDAPLWQQYLDYLGAVLRGDLGPSFQYEGYRVSELIAAGLPVSLLLGALALVCSLLVGGCAGIIAAVRRGGVLDRIVSVTVLAGMSVPGFVVAPLLILLFALTLDVLPAGGWSGDARELVLPVITLALPQLAVVARLLRAELIEVLDSPHVLAARGRGLPQWRVLLYHALPPALIPVISYLGPAAAGLVTGSVVVEQIFGIPGIGRYFVQGALNRDYTLVLGVVLLYGVLIVSSNLIVDALYGVLDPRVRHA</sequence>
<feature type="transmembrane region" description="Helical" evidence="7">
    <location>
        <begin position="133"/>
        <end position="158"/>
    </location>
</feature>
<dbReference type="CDD" id="cd06261">
    <property type="entry name" value="TM_PBP2"/>
    <property type="match status" value="1"/>
</dbReference>
<evidence type="ECO:0000256" key="3">
    <source>
        <dbReference type="ARBA" id="ARBA00022475"/>
    </source>
</evidence>
<dbReference type="GO" id="GO:0005886">
    <property type="term" value="C:plasma membrane"/>
    <property type="evidence" value="ECO:0007669"/>
    <property type="project" value="UniProtKB-SubCell"/>
</dbReference>
<dbReference type="Gene3D" id="1.10.3720.10">
    <property type="entry name" value="MetI-like"/>
    <property type="match status" value="1"/>
</dbReference>
<dbReference type="OrthoDB" id="9805855at2"/>
<feature type="domain" description="ABC transmembrane type-1" evidence="8">
    <location>
        <begin position="94"/>
        <end position="296"/>
    </location>
</feature>
<evidence type="ECO:0000313" key="10">
    <source>
        <dbReference type="Proteomes" id="UP000199771"/>
    </source>
</evidence>
<dbReference type="EMBL" id="FOOC01000010">
    <property type="protein sequence ID" value="SFF58464.1"/>
    <property type="molecule type" value="Genomic_DNA"/>
</dbReference>
<evidence type="ECO:0000256" key="1">
    <source>
        <dbReference type="ARBA" id="ARBA00004651"/>
    </source>
</evidence>
<evidence type="ECO:0000256" key="2">
    <source>
        <dbReference type="ARBA" id="ARBA00022448"/>
    </source>
</evidence>
<dbReference type="PANTHER" id="PTHR30465">
    <property type="entry name" value="INNER MEMBRANE ABC TRANSPORTER"/>
    <property type="match status" value="1"/>
</dbReference>
<dbReference type="RefSeq" id="WP_091534669.1">
    <property type="nucleotide sequence ID" value="NZ_FOOC01000010.1"/>
</dbReference>
<dbReference type="GO" id="GO:0055085">
    <property type="term" value="P:transmembrane transport"/>
    <property type="evidence" value="ECO:0007669"/>
    <property type="project" value="InterPro"/>
</dbReference>
<dbReference type="InterPro" id="IPR000515">
    <property type="entry name" value="MetI-like"/>
</dbReference>
<feature type="transmembrane region" description="Helical" evidence="7">
    <location>
        <begin position="271"/>
        <end position="292"/>
    </location>
</feature>
<keyword evidence="2 7" id="KW-0813">Transport</keyword>
<dbReference type="PROSITE" id="PS50928">
    <property type="entry name" value="ABC_TM1"/>
    <property type="match status" value="1"/>
</dbReference>
<keyword evidence="10" id="KW-1185">Reference proteome</keyword>
<organism evidence="9 10">
    <name type="scientific">Fontimonas thermophila</name>
    <dbReference type="NCBI Taxonomy" id="1076937"/>
    <lineage>
        <taxon>Bacteria</taxon>
        <taxon>Pseudomonadati</taxon>
        <taxon>Pseudomonadota</taxon>
        <taxon>Gammaproteobacteria</taxon>
        <taxon>Nevskiales</taxon>
        <taxon>Nevskiaceae</taxon>
        <taxon>Fontimonas</taxon>
    </lineage>
</organism>
<dbReference type="PANTHER" id="PTHR30465:SF74">
    <property type="entry name" value="OLIGOPEPTIDE TRANSPORT SYSTEM PERMEASE PROTEIN OPPB"/>
    <property type="match status" value="1"/>
</dbReference>
<name>A0A1I2JV79_9GAMM</name>
<evidence type="ECO:0000256" key="7">
    <source>
        <dbReference type="RuleBase" id="RU363032"/>
    </source>
</evidence>
<dbReference type="InterPro" id="IPR035906">
    <property type="entry name" value="MetI-like_sf"/>
</dbReference>
<keyword evidence="5 7" id="KW-1133">Transmembrane helix</keyword>
<evidence type="ECO:0000259" key="8">
    <source>
        <dbReference type="PROSITE" id="PS50928"/>
    </source>
</evidence>
<reference evidence="9 10" key="1">
    <citation type="submission" date="2016-10" db="EMBL/GenBank/DDBJ databases">
        <authorList>
            <person name="de Groot N.N."/>
        </authorList>
    </citation>
    <scope>NUCLEOTIDE SEQUENCE [LARGE SCALE GENOMIC DNA]</scope>
    <source>
        <strain evidence="9 10">DSM 23609</strain>
    </source>
</reference>
<dbReference type="Pfam" id="PF19300">
    <property type="entry name" value="BPD_transp_1_N"/>
    <property type="match status" value="1"/>
</dbReference>